<organism evidence="7 8">
    <name type="scientific">Slackia faecicanis</name>
    <dbReference type="NCBI Taxonomy" id="255723"/>
    <lineage>
        <taxon>Bacteria</taxon>
        <taxon>Bacillati</taxon>
        <taxon>Actinomycetota</taxon>
        <taxon>Coriobacteriia</taxon>
        <taxon>Eggerthellales</taxon>
        <taxon>Eggerthellaceae</taxon>
        <taxon>Slackia</taxon>
    </lineage>
</organism>
<reference evidence="8" key="1">
    <citation type="submission" date="2018-05" db="EMBL/GenBank/DDBJ databases">
        <title>Genome Sequencing of selected type strains of the family Eggerthellaceae.</title>
        <authorList>
            <person name="Danylec N."/>
            <person name="Stoll D.A."/>
            <person name="Doetsch A."/>
            <person name="Huch M."/>
        </authorList>
    </citation>
    <scope>NUCLEOTIDE SEQUENCE [LARGE SCALE GENOMIC DNA]</scope>
    <source>
        <strain evidence="8">DSM 17537</strain>
    </source>
</reference>
<feature type="transmembrane region" description="Helical" evidence="5">
    <location>
        <begin position="112"/>
        <end position="131"/>
    </location>
</feature>
<dbReference type="GO" id="GO:0003677">
    <property type="term" value="F:DNA binding"/>
    <property type="evidence" value="ECO:0007669"/>
    <property type="project" value="UniProtKB-KW"/>
</dbReference>
<dbReference type="SMART" id="SM00421">
    <property type="entry name" value="HTH_LUXR"/>
    <property type="match status" value="1"/>
</dbReference>
<feature type="transmembrane region" description="Helical" evidence="5">
    <location>
        <begin position="21"/>
        <end position="43"/>
    </location>
</feature>
<evidence type="ECO:0000256" key="1">
    <source>
        <dbReference type="ARBA" id="ARBA00023015"/>
    </source>
</evidence>
<feature type="region of interest" description="Disordered" evidence="4">
    <location>
        <begin position="403"/>
        <end position="445"/>
    </location>
</feature>
<feature type="transmembrane region" description="Helical" evidence="5">
    <location>
        <begin position="331"/>
        <end position="359"/>
    </location>
</feature>
<dbReference type="Gene3D" id="1.10.10.10">
    <property type="entry name" value="Winged helix-like DNA-binding domain superfamily/Winged helix DNA-binding domain"/>
    <property type="match status" value="1"/>
</dbReference>
<comment type="caution">
    <text evidence="7">The sequence shown here is derived from an EMBL/GenBank/DDBJ whole genome shotgun (WGS) entry which is preliminary data.</text>
</comment>
<keyword evidence="8" id="KW-1185">Reference proteome</keyword>
<dbReference type="PROSITE" id="PS50043">
    <property type="entry name" value="HTH_LUXR_2"/>
    <property type="match status" value="1"/>
</dbReference>
<dbReference type="InterPro" id="IPR016032">
    <property type="entry name" value="Sig_transdc_resp-reg_C-effctor"/>
</dbReference>
<feature type="transmembrane region" description="Helical" evidence="5">
    <location>
        <begin position="138"/>
        <end position="156"/>
    </location>
</feature>
<feature type="transmembrane region" description="Helical" evidence="5">
    <location>
        <begin position="49"/>
        <end position="68"/>
    </location>
</feature>
<protein>
    <submittedName>
        <fullName evidence="7">Helix-turn-helix transcriptional regulator</fullName>
    </submittedName>
</protein>
<dbReference type="Proteomes" id="UP000267368">
    <property type="component" value="Unassembled WGS sequence"/>
</dbReference>
<feature type="domain" description="HTH luxR-type" evidence="6">
    <location>
        <begin position="459"/>
        <end position="524"/>
    </location>
</feature>
<accession>A0A3N0AEB7</accession>
<dbReference type="PRINTS" id="PR00038">
    <property type="entry name" value="HTHLUXR"/>
</dbReference>
<keyword evidence="2" id="KW-0238">DNA-binding</keyword>
<evidence type="ECO:0000256" key="5">
    <source>
        <dbReference type="SAM" id="Phobius"/>
    </source>
</evidence>
<dbReference type="AlphaFoldDB" id="A0A3N0AEB7"/>
<dbReference type="GO" id="GO:0006355">
    <property type="term" value="P:regulation of DNA-templated transcription"/>
    <property type="evidence" value="ECO:0007669"/>
    <property type="project" value="InterPro"/>
</dbReference>
<dbReference type="Pfam" id="PF00196">
    <property type="entry name" value="GerE"/>
    <property type="match status" value="1"/>
</dbReference>
<dbReference type="EMBL" id="QICB01000004">
    <property type="protein sequence ID" value="RNL19561.1"/>
    <property type="molecule type" value="Genomic_DNA"/>
</dbReference>
<name>A0A3N0AEB7_9ACTN</name>
<gene>
    <name evidence="7" type="ORF">DMP07_06175</name>
</gene>
<feature type="transmembrane region" description="Helical" evidence="5">
    <location>
        <begin position="302"/>
        <end position="324"/>
    </location>
</feature>
<keyword evidence="5" id="KW-0472">Membrane</keyword>
<feature type="transmembrane region" description="Helical" evidence="5">
    <location>
        <begin position="272"/>
        <end position="290"/>
    </location>
</feature>
<evidence type="ECO:0000256" key="2">
    <source>
        <dbReference type="ARBA" id="ARBA00023125"/>
    </source>
</evidence>
<evidence type="ECO:0000256" key="3">
    <source>
        <dbReference type="ARBA" id="ARBA00023163"/>
    </source>
</evidence>
<keyword evidence="1" id="KW-0805">Transcription regulation</keyword>
<evidence type="ECO:0000256" key="4">
    <source>
        <dbReference type="SAM" id="MobiDB-lite"/>
    </source>
</evidence>
<evidence type="ECO:0000259" key="6">
    <source>
        <dbReference type="PROSITE" id="PS50043"/>
    </source>
</evidence>
<dbReference type="PANTHER" id="PTHR44688">
    <property type="entry name" value="DNA-BINDING TRANSCRIPTIONAL ACTIVATOR DEVR_DOSR"/>
    <property type="match status" value="1"/>
</dbReference>
<feature type="transmembrane region" description="Helical" evidence="5">
    <location>
        <begin position="238"/>
        <end position="260"/>
    </location>
</feature>
<sequence length="528" mass="54924">MKPCNTSRPAQDAGLSDAARTCLALALVLVSSHVLNTSIFPAVAEGLPAAREVSTYGGVAFSVFLAVAAYRKPSLLRERFWSIVCLGATAVAAASLYGGISGQYTPMLAMGSPFGGIGGAWVSVLVGVSLAQRGPKQAALAVPAAFVMQYAANAAIDALCKPSIEASIALYAVTLAAACLLARSDAHAVMKTMRDANAPEVLNVTSPSSYLPFSHLIFVSIMLFNVVCGYSLASSAAALPLGSAALSCLPVAAVLVATMLRRSPSLDTSYRAAVLCIIAGLLAAPFALPLCYDAMGRQAHDILLSAGSDLFSMLAYCIVAAVGYRNKLGAVFVASTVLAAQWLGIGIGAPIAQAAAAAAQIVPSTPLWTTAALAFVFIAYNYVTLRNFGFDRAIESVLPAHVDENAGGENSTENGLASEVEPSRNQSADAGGEANKPEAANPATTAQPAIDPIDEACLSIACACNLTNRETDVLRLLARGRTSPFIQEKLVLSRNTVKTHVRHIYTKLDVHSHQELISKVEKQKAGLE</sequence>
<dbReference type="SUPFAM" id="SSF46894">
    <property type="entry name" value="C-terminal effector domain of the bipartite response regulators"/>
    <property type="match status" value="1"/>
</dbReference>
<dbReference type="CDD" id="cd06170">
    <property type="entry name" value="LuxR_C_like"/>
    <property type="match status" value="1"/>
</dbReference>
<proteinExistence type="predicted"/>
<dbReference type="InterPro" id="IPR000792">
    <property type="entry name" value="Tscrpt_reg_LuxR_C"/>
</dbReference>
<dbReference type="PANTHER" id="PTHR44688:SF16">
    <property type="entry name" value="DNA-BINDING TRANSCRIPTIONAL ACTIVATOR DEVR_DOSR"/>
    <property type="match status" value="1"/>
</dbReference>
<feature type="transmembrane region" description="Helical" evidence="5">
    <location>
        <begin position="210"/>
        <end position="232"/>
    </location>
</feature>
<keyword evidence="3" id="KW-0804">Transcription</keyword>
<feature type="transmembrane region" description="Helical" evidence="5">
    <location>
        <begin position="365"/>
        <end position="383"/>
    </location>
</feature>
<evidence type="ECO:0000313" key="7">
    <source>
        <dbReference type="EMBL" id="RNL19561.1"/>
    </source>
</evidence>
<feature type="transmembrane region" description="Helical" evidence="5">
    <location>
        <begin position="168"/>
        <end position="189"/>
    </location>
</feature>
<dbReference type="InterPro" id="IPR036388">
    <property type="entry name" value="WH-like_DNA-bd_sf"/>
</dbReference>
<dbReference type="OrthoDB" id="134985at2"/>
<evidence type="ECO:0000313" key="8">
    <source>
        <dbReference type="Proteomes" id="UP000267368"/>
    </source>
</evidence>
<feature type="transmembrane region" description="Helical" evidence="5">
    <location>
        <begin position="80"/>
        <end position="100"/>
    </location>
</feature>
<keyword evidence="5" id="KW-1133">Transmembrane helix</keyword>
<keyword evidence="5" id="KW-0812">Transmembrane</keyword>